<protein>
    <submittedName>
        <fullName evidence="2">Uncharacterized protein</fullName>
    </submittedName>
</protein>
<name>K0SSY9_THAOC</name>
<dbReference type="Proteomes" id="UP000266841">
    <property type="component" value="Unassembled WGS sequence"/>
</dbReference>
<feature type="region of interest" description="Disordered" evidence="1">
    <location>
        <begin position="1"/>
        <end position="30"/>
    </location>
</feature>
<gene>
    <name evidence="2" type="ORF">THAOC_09248</name>
</gene>
<organism evidence="2 3">
    <name type="scientific">Thalassiosira oceanica</name>
    <name type="common">Marine diatom</name>
    <dbReference type="NCBI Taxonomy" id="159749"/>
    <lineage>
        <taxon>Eukaryota</taxon>
        <taxon>Sar</taxon>
        <taxon>Stramenopiles</taxon>
        <taxon>Ochrophyta</taxon>
        <taxon>Bacillariophyta</taxon>
        <taxon>Coscinodiscophyceae</taxon>
        <taxon>Thalassiosirophycidae</taxon>
        <taxon>Thalassiosirales</taxon>
        <taxon>Thalassiosiraceae</taxon>
        <taxon>Thalassiosira</taxon>
    </lineage>
</organism>
<evidence type="ECO:0000313" key="2">
    <source>
        <dbReference type="EMBL" id="EJK69488.1"/>
    </source>
</evidence>
<reference evidence="2 3" key="1">
    <citation type="journal article" date="2012" name="Genome Biol.">
        <title>Genome and low-iron response of an oceanic diatom adapted to chronic iron limitation.</title>
        <authorList>
            <person name="Lommer M."/>
            <person name="Specht M."/>
            <person name="Roy A.S."/>
            <person name="Kraemer L."/>
            <person name="Andreson R."/>
            <person name="Gutowska M.A."/>
            <person name="Wolf J."/>
            <person name="Bergner S.V."/>
            <person name="Schilhabel M.B."/>
            <person name="Klostermeier U.C."/>
            <person name="Beiko R.G."/>
            <person name="Rosenstiel P."/>
            <person name="Hippler M."/>
            <person name="Laroche J."/>
        </authorList>
    </citation>
    <scope>NUCLEOTIDE SEQUENCE [LARGE SCALE GENOMIC DNA]</scope>
    <source>
        <strain evidence="2 3">CCMP1005</strain>
    </source>
</reference>
<evidence type="ECO:0000313" key="3">
    <source>
        <dbReference type="Proteomes" id="UP000266841"/>
    </source>
</evidence>
<proteinExistence type="predicted"/>
<keyword evidence="3" id="KW-1185">Reference proteome</keyword>
<sequence>MGCASSKAATQEVDPVSGPKWFGRSHARPQARGSFPPWTFRVEDCKELQNVDSPGLGEPVTSPRSNRLPSLLQSNATMDVSHHRTFKDNTADVSGSVLPAEPKAVVSTSLGTRTSSAAAYAMATYLDFLVCGLSAVEPHTGSYILTRTAAWFSASTRTDDGLTPSTPPSIGKVEAALAFALYIRVVYSCAIGAISSSKCRRLGRSESPTKRVASRFSAGKNSKSPLLSRVYSRIIPSIFDRDKQDMTSRMIANAAVLQAGSTQSPLKYPKRGVCQPLASGLQVPCVYP</sequence>
<dbReference type="AlphaFoldDB" id="K0SSY9"/>
<comment type="caution">
    <text evidence="2">The sequence shown here is derived from an EMBL/GenBank/DDBJ whole genome shotgun (WGS) entry which is preliminary data.</text>
</comment>
<evidence type="ECO:0000256" key="1">
    <source>
        <dbReference type="SAM" id="MobiDB-lite"/>
    </source>
</evidence>
<accession>K0SSY9</accession>
<dbReference type="EMBL" id="AGNL01009991">
    <property type="protein sequence ID" value="EJK69488.1"/>
    <property type="molecule type" value="Genomic_DNA"/>
</dbReference>